<evidence type="ECO:0000313" key="3">
    <source>
        <dbReference type="Proteomes" id="UP001602013"/>
    </source>
</evidence>
<evidence type="ECO:0000256" key="1">
    <source>
        <dbReference type="SAM" id="MobiDB-lite"/>
    </source>
</evidence>
<dbReference type="Proteomes" id="UP001602013">
    <property type="component" value="Unassembled WGS sequence"/>
</dbReference>
<reference evidence="2 3" key="1">
    <citation type="submission" date="2024-10" db="EMBL/GenBank/DDBJ databases">
        <title>The Natural Products Discovery Center: Release of the First 8490 Sequenced Strains for Exploring Actinobacteria Biosynthetic Diversity.</title>
        <authorList>
            <person name="Kalkreuter E."/>
            <person name="Kautsar S.A."/>
            <person name="Yang D."/>
            <person name="Bader C.D."/>
            <person name="Teijaro C.N."/>
            <person name="Fluegel L."/>
            <person name="Davis C.M."/>
            <person name="Simpson J.R."/>
            <person name="Lauterbach L."/>
            <person name="Steele A.D."/>
            <person name="Gui C."/>
            <person name="Meng S."/>
            <person name="Li G."/>
            <person name="Viehrig K."/>
            <person name="Ye F."/>
            <person name="Su P."/>
            <person name="Kiefer A.F."/>
            <person name="Nichols A."/>
            <person name="Cepeda A.J."/>
            <person name="Yan W."/>
            <person name="Fan B."/>
            <person name="Jiang Y."/>
            <person name="Adhikari A."/>
            <person name="Zheng C.-J."/>
            <person name="Schuster L."/>
            <person name="Cowan T.M."/>
            <person name="Smanski M.J."/>
            <person name="Chevrette M.G."/>
            <person name="De Carvalho L.P.S."/>
            <person name="Shen B."/>
        </authorList>
    </citation>
    <scope>NUCLEOTIDE SEQUENCE [LARGE SCALE GENOMIC DNA]</scope>
    <source>
        <strain evidence="2 3">NPDC002173</strain>
    </source>
</reference>
<evidence type="ECO:0000313" key="2">
    <source>
        <dbReference type="EMBL" id="MFF3670624.1"/>
    </source>
</evidence>
<accession>A0ABW6T026</accession>
<sequence length="235" mass="25460">MSENTLAFPDIAMLLVLMAEAREISNPELEERYGVTLTGKPRTRLNDLKLVESWKQGRSFVHVLTDKGWARVAEEVRAGIPMPAQTGGKPAAAAVVALSAGLQRYLDRTGRRHADLFSPQDDAPPASLPGSVQDGGDSAPPEASAPVSPATLVARIRAAYAELAQEPGAWVSLTKLRPLLADVPREEVDKALRRMDLMDDVEIVPESNRKTLTEQDRDAAVIIGNQDKYFLAIGA</sequence>
<feature type="region of interest" description="Disordered" evidence="1">
    <location>
        <begin position="114"/>
        <end position="146"/>
    </location>
</feature>
<keyword evidence="3" id="KW-1185">Reference proteome</keyword>
<gene>
    <name evidence="2" type="ORF">ACFYXI_34055</name>
</gene>
<dbReference type="EMBL" id="JBIASD010000033">
    <property type="protein sequence ID" value="MFF3670624.1"/>
    <property type="molecule type" value="Genomic_DNA"/>
</dbReference>
<name>A0ABW6T026_9ACTN</name>
<protein>
    <recommendedName>
        <fullName evidence="4">MarR family transcriptional regulator</fullName>
    </recommendedName>
</protein>
<evidence type="ECO:0008006" key="4">
    <source>
        <dbReference type="Google" id="ProtNLM"/>
    </source>
</evidence>
<organism evidence="2 3">
    <name type="scientific">Microtetraspora malaysiensis</name>
    <dbReference type="NCBI Taxonomy" id="161358"/>
    <lineage>
        <taxon>Bacteria</taxon>
        <taxon>Bacillati</taxon>
        <taxon>Actinomycetota</taxon>
        <taxon>Actinomycetes</taxon>
        <taxon>Streptosporangiales</taxon>
        <taxon>Streptosporangiaceae</taxon>
        <taxon>Microtetraspora</taxon>
    </lineage>
</organism>
<comment type="caution">
    <text evidence="2">The sequence shown here is derived from an EMBL/GenBank/DDBJ whole genome shotgun (WGS) entry which is preliminary data.</text>
</comment>
<dbReference type="RefSeq" id="WP_387416843.1">
    <property type="nucleotide sequence ID" value="NZ_JBIASD010000033.1"/>
</dbReference>
<proteinExistence type="predicted"/>